<reference evidence="3" key="2">
    <citation type="journal article" date="2024" name="Plant">
        <title>Genomic evolution and insights into agronomic trait innovations of Sesamum species.</title>
        <authorList>
            <person name="Miao H."/>
            <person name="Wang L."/>
            <person name="Qu L."/>
            <person name="Liu H."/>
            <person name="Sun Y."/>
            <person name="Le M."/>
            <person name="Wang Q."/>
            <person name="Wei S."/>
            <person name="Zheng Y."/>
            <person name="Lin W."/>
            <person name="Duan Y."/>
            <person name="Cao H."/>
            <person name="Xiong S."/>
            <person name="Wang X."/>
            <person name="Wei L."/>
            <person name="Li C."/>
            <person name="Ma Q."/>
            <person name="Ju M."/>
            <person name="Zhao R."/>
            <person name="Li G."/>
            <person name="Mu C."/>
            <person name="Tian Q."/>
            <person name="Mei H."/>
            <person name="Zhang T."/>
            <person name="Gao T."/>
            <person name="Zhang H."/>
        </authorList>
    </citation>
    <scope>NUCLEOTIDE SEQUENCE</scope>
    <source>
        <strain evidence="3">G02</strain>
    </source>
</reference>
<gene>
    <name evidence="3" type="ORF">Sradi_0292700</name>
</gene>
<feature type="compositionally biased region" description="Low complexity" evidence="1">
    <location>
        <begin position="103"/>
        <end position="118"/>
    </location>
</feature>
<dbReference type="PANTHER" id="PTHR46524:SF7">
    <property type="entry name" value="CW-TYPE ZINC FINGER"/>
    <property type="match status" value="1"/>
</dbReference>
<comment type="caution">
    <text evidence="3">The sequence shown here is derived from an EMBL/GenBank/DDBJ whole genome shotgun (WGS) entry which is preliminary data.</text>
</comment>
<accession>A0AAW2W3A4</accession>
<feature type="domain" description="CWZF3/5/7 THD" evidence="2">
    <location>
        <begin position="143"/>
        <end position="269"/>
    </location>
</feature>
<evidence type="ECO:0000259" key="2">
    <source>
        <dbReference type="Pfam" id="PF24756"/>
    </source>
</evidence>
<evidence type="ECO:0000256" key="1">
    <source>
        <dbReference type="SAM" id="MobiDB-lite"/>
    </source>
</evidence>
<feature type="compositionally biased region" description="Polar residues" evidence="1">
    <location>
        <begin position="146"/>
        <end position="164"/>
    </location>
</feature>
<dbReference type="AlphaFoldDB" id="A0AAW2W3A4"/>
<evidence type="ECO:0000313" key="3">
    <source>
        <dbReference type="EMBL" id="KAL0435848.1"/>
    </source>
</evidence>
<dbReference type="Pfam" id="PF24756">
    <property type="entry name" value="THD_CWZF3-5-7"/>
    <property type="match status" value="1"/>
</dbReference>
<organism evidence="3">
    <name type="scientific">Sesamum radiatum</name>
    <name type="common">Black benniseed</name>
    <dbReference type="NCBI Taxonomy" id="300843"/>
    <lineage>
        <taxon>Eukaryota</taxon>
        <taxon>Viridiplantae</taxon>
        <taxon>Streptophyta</taxon>
        <taxon>Embryophyta</taxon>
        <taxon>Tracheophyta</taxon>
        <taxon>Spermatophyta</taxon>
        <taxon>Magnoliopsida</taxon>
        <taxon>eudicotyledons</taxon>
        <taxon>Gunneridae</taxon>
        <taxon>Pentapetalae</taxon>
        <taxon>asterids</taxon>
        <taxon>lamiids</taxon>
        <taxon>Lamiales</taxon>
        <taxon>Pedaliaceae</taxon>
        <taxon>Sesamum</taxon>
    </lineage>
</organism>
<reference evidence="3" key="1">
    <citation type="submission" date="2020-06" db="EMBL/GenBank/DDBJ databases">
        <authorList>
            <person name="Li T."/>
            <person name="Hu X."/>
            <person name="Zhang T."/>
            <person name="Song X."/>
            <person name="Zhang H."/>
            <person name="Dai N."/>
            <person name="Sheng W."/>
            <person name="Hou X."/>
            <person name="Wei L."/>
        </authorList>
    </citation>
    <scope>NUCLEOTIDE SEQUENCE</scope>
    <source>
        <strain evidence="3">G02</strain>
        <tissue evidence="3">Leaf</tissue>
    </source>
</reference>
<sequence>MNRCSIPEEETTNALRALYHPAASVPAPASENQQIQPNYSVVTSVGMASVDARYPDQEHHTVAAHTATISGKKKPGSMKAANSNDYDGSTQSSNSRKKNPATSGKLSNLNSGNLSPSPDGCEYQHMRESSSGLEKYNDIKKEKKSLVNSSDKGESPSSSASDIDNLNHQAASDKAALAKVVGSPLVSGSHIITSRSRSGFLRILNFAQDVNFAMEASRKSRIAFTAATSRLGETSHKEGISSLRKALDFNFQDVEGLLRLVRVAMEAINR</sequence>
<dbReference type="PANTHER" id="PTHR46524">
    <property type="entry name" value="CW-TYPE ZINC FINGER"/>
    <property type="match status" value="1"/>
</dbReference>
<feature type="region of interest" description="Disordered" evidence="1">
    <location>
        <begin position="145"/>
        <end position="164"/>
    </location>
</feature>
<name>A0AAW2W3A4_SESRA</name>
<dbReference type="EMBL" id="JACGWJ010000002">
    <property type="protein sequence ID" value="KAL0435848.1"/>
    <property type="molecule type" value="Genomic_DNA"/>
</dbReference>
<feature type="compositionally biased region" description="Polar residues" evidence="1">
    <location>
        <begin position="80"/>
        <end position="94"/>
    </location>
</feature>
<proteinExistence type="predicted"/>
<dbReference type="InterPro" id="IPR055300">
    <property type="entry name" value="CWZF3/5/7"/>
</dbReference>
<dbReference type="InterPro" id="IPR056406">
    <property type="entry name" value="THD_CWZF3/5/7"/>
</dbReference>
<protein>
    <recommendedName>
        <fullName evidence="2">CWZF3/5/7 THD domain-containing protein</fullName>
    </recommendedName>
</protein>
<feature type="region of interest" description="Disordered" evidence="1">
    <location>
        <begin position="60"/>
        <end position="138"/>
    </location>
</feature>